<dbReference type="Gene3D" id="3.40.50.1000">
    <property type="entry name" value="HAD superfamily/HAD-like"/>
    <property type="match status" value="1"/>
</dbReference>
<dbReference type="SUPFAM" id="SSF56784">
    <property type="entry name" value="HAD-like"/>
    <property type="match status" value="1"/>
</dbReference>
<organism evidence="2 3">
    <name type="scientific">Citrobacter portucalensis</name>
    <dbReference type="NCBI Taxonomy" id="1639133"/>
    <lineage>
        <taxon>Bacteria</taxon>
        <taxon>Pseudomonadati</taxon>
        <taxon>Pseudomonadota</taxon>
        <taxon>Gammaproteobacteria</taxon>
        <taxon>Enterobacterales</taxon>
        <taxon>Enterobacteriaceae</taxon>
        <taxon>Citrobacter</taxon>
        <taxon>Citrobacter freundii complex</taxon>
    </lineage>
</organism>
<proteinExistence type="predicted"/>
<protein>
    <submittedName>
        <fullName evidence="2">HAD family hydrolase</fullName>
    </submittedName>
</protein>
<evidence type="ECO:0000313" key="3">
    <source>
        <dbReference type="Proteomes" id="UP001302613"/>
    </source>
</evidence>
<dbReference type="InterPro" id="IPR036412">
    <property type="entry name" value="HAD-like_sf"/>
</dbReference>
<dbReference type="RefSeq" id="WP_097739684.1">
    <property type="nucleotide sequence ID" value="NZ_CP136601.1"/>
</dbReference>
<dbReference type="Proteomes" id="UP001302613">
    <property type="component" value="Chromosome"/>
</dbReference>
<evidence type="ECO:0000256" key="1">
    <source>
        <dbReference type="ARBA" id="ARBA00022723"/>
    </source>
</evidence>
<evidence type="ECO:0000313" key="2">
    <source>
        <dbReference type="EMBL" id="WOH44668.1"/>
    </source>
</evidence>
<keyword evidence="2" id="KW-0378">Hydrolase</keyword>
<keyword evidence="3" id="KW-1185">Reference proteome</keyword>
<keyword evidence="1" id="KW-0479">Metal-binding</keyword>
<dbReference type="GO" id="GO:0016787">
    <property type="term" value="F:hydrolase activity"/>
    <property type="evidence" value="ECO:0007669"/>
    <property type="project" value="UniProtKB-KW"/>
</dbReference>
<gene>
    <name evidence="2" type="ORF">RY846_05655</name>
</gene>
<dbReference type="EMBL" id="CP136601">
    <property type="protein sequence ID" value="WOH44668.1"/>
    <property type="molecule type" value="Genomic_DNA"/>
</dbReference>
<dbReference type="SUPFAM" id="SSF53271">
    <property type="entry name" value="PRTase-like"/>
    <property type="match status" value="1"/>
</dbReference>
<dbReference type="CDD" id="cd01427">
    <property type="entry name" value="HAD_like"/>
    <property type="match status" value="1"/>
</dbReference>
<name>A0ABZ0H4T4_9ENTR</name>
<dbReference type="InterPro" id="IPR029057">
    <property type="entry name" value="PRTase-like"/>
</dbReference>
<dbReference type="InterPro" id="IPR023214">
    <property type="entry name" value="HAD_sf"/>
</dbReference>
<accession>A0ABZ0H4T4</accession>
<reference evidence="2 3" key="1">
    <citation type="submission" date="2023-10" db="EMBL/GenBank/DDBJ databases">
        <title>SFO-1, KPC-2, NDM-1 were first reported in Portuguese citrobacter collected clinically.</title>
        <authorList>
            <person name="Guo K."/>
        </authorList>
    </citation>
    <scope>NUCLEOTIDE SEQUENCE [LARGE SCALE GENOMIC DNA]</scope>
    <source>
        <strain evidence="2 3">L2724hy</strain>
    </source>
</reference>
<sequence>MKAILFDLDNTLFATHECNVYLRSHAGRVIISELIRKNTFSIIPLHEKISDYINFLDSKKDVDVFIVSDSPKDYCIAILEKFGIEIDNGKVLGSQHKPCIENEELFSTYDKILVVGDNPKDVYLAHKLRAASLYLTYFSEFNTKFAIDNSLPTQVVNDFDEMVKIITKFLKGELHFKIPYYKPYFLTVDADKAPLYEIGEEDIGYSMSYYPDFDELETPKERYDWFDIKRSVKPAKLLSDSDLDNKKRVDFYNVNKTITPGKAFRTVAWFAREDFLKWLIEKNITGKVYLVAAPSSVPRECNKSLPMEMLVYWWMKWFPHLNYSEVKLKNGCYVERYWPTAPAHMSKGKREVRPHLNTLGVFKDHGGFDSDTAAVVIVDDVVTSGTQMNAIATLLTGTGILPKGVKIYGYALAKTKRKGSSNLEKLIESFSKAEKSGG</sequence>